<name>A0A1D7TMU5_9BACT</name>
<accession>A0A1D7TMU5</accession>
<dbReference type="Pfam" id="PF00528">
    <property type="entry name" value="BPD_transp_1"/>
    <property type="match status" value="1"/>
</dbReference>
<dbReference type="GO" id="GO:0005886">
    <property type="term" value="C:plasma membrane"/>
    <property type="evidence" value="ECO:0007669"/>
    <property type="project" value="UniProtKB-SubCell"/>
</dbReference>
<feature type="transmembrane region" description="Helical" evidence="7">
    <location>
        <begin position="124"/>
        <end position="153"/>
    </location>
</feature>
<dbReference type="AlphaFoldDB" id="A0A1D7TMU5"/>
<keyword evidence="10" id="KW-1185">Reference proteome</keyword>
<feature type="transmembrane region" description="Helical" evidence="7">
    <location>
        <begin position="237"/>
        <end position="258"/>
    </location>
</feature>
<dbReference type="Proteomes" id="UP000094609">
    <property type="component" value="Chromosome"/>
</dbReference>
<dbReference type="Gene3D" id="1.10.3720.10">
    <property type="entry name" value="MetI-like"/>
    <property type="match status" value="1"/>
</dbReference>
<evidence type="ECO:0000256" key="6">
    <source>
        <dbReference type="ARBA" id="ARBA00023136"/>
    </source>
</evidence>
<evidence type="ECO:0000256" key="1">
    <source>
        <dbReference type="ARBA" id="ARBA00004651"/>
    </source>
</evidence>
<keyword evidence="6 7" id="KW-0472">Membrane</keyword>
<keyword evidence="5 7" id="KW-1133">Transmembrane helix</keyword>
<feature type="transmembrane region" description="Helical" evidence="7">
    <location>
        <begin position="81"/>
        <end position="103"/>
    </location>
</feature>
<dbReference type="SUPFAM" id="SSF161098">
    <property type="entry name" value="MetI-like"/>
    <property type="match status" value="1"/>
</dbReference>
<reference evidence="10" key="1">
    <citation type="submission" date="2016-08" db="EMBL/GenBank/DDBJ databases">
        <title>Complete genome sequence of the organohalide-respiring Epsilonproteobacterium Sulfurospirillum halorespirans.</title>
        <authorList>
            <person name="Goris T."/>
            <person name="Zimmermann J."/>
            <person name="Schenz B."/>
            <person name="Lemos M."/>
            <person name="Hackermueller J."/>
            <person name="Diekert G."/>
        </authorList>
    </citation>
    <scope>NUCLEOTIDE SEQUENCE [LARGE SCALE GENOMIC DNA]</scope>
    <source>
        <strain>DSM 13726</strain>
        <strain evidence="10">PCE-M2</strain>
    </source>
</reference>
<dbReference type="EMBL" id="CP017111">
    <property type="protein sequence ID" value="AOO66305.1"/>
    <property type="molecule type" value="Genomic_DNA"/>
</dbReference>
<evidence type="ECO:0000256" key="2">
    <source>
        <dbReference type="ARBA" id="ARBA00022448"/>
    </source>
</evidence>
<dbReference type="KEGG" id="shal:SHALO_2546"/>
<evidence type="ECO:0000256" key="5">
    <source>
        <dbReference type="ARBA" id="ARBA00022989"/>
    </source>
</evidence>
<feature type="domain" description="ABC transmembrane type-1" evidence="8">
    <location>
        <begin position="73"/>
        <end position="255"/>
    </location>
</feature>
<dbReference type="PANTHER" id="PTHR30043">
    <property type="entry name" value="PHOSPHONATES TRANSPORT SYSTEM PERMEASE PROTEIN"/>
    <property type="match status" value="1"/>
</dbReference>
<sequence length="263" mass="29651">MMRAWHRPHYIIPQAKWRWLLWACFILYLIVATGSIDLHWSRVLEGFERGWRFVHAFLHPNFTTRWSDIQSGMIESLTMSLTSTFVGILLSIPVGIGAASNISTKSIYALCRFFISISRSMQEVIVAIFLVALFGFGTFAGFLTLTFATIGFLAKLLAEEIEGIHKAPLEAIRATGASWLQTLHYAIMPQIMPRLVGLWLYRFDINFRESAVIGIVGAGGIGATLNTAIERYEYDSAAAVLLLIIAIVFLCEYVSGYLRKWFI</sequence>
<dbReference type="PATRIC" id="fig|1193502.14.peg.2578"/>
<dbReference type="STRING" id="1193502.SHALO_2546"/>
<evidence type="ECO:0000256" key="3">
    <source>
        <dbReference type="ARBA" id="ARBA00022475"/>
    </source>
</evidence>
<keyword evidence="4 7" id="KW-0812">Transmembrane</keyword>
<comment type="subcellular location">
    <subcellularLocation>
        <location evidence="1 7">Cell membrane</location>
        <topology evidence="1 7">Multi-pass membrane protein</topology>
    </subcellularLocation>
</comment>
<dbReference type="PROSITE" id="PS50928">
    <property type="entry name" value="ABC_TM1"/>
    <property type="match status" value="1"/>
</dbReference>
<dbReference type="InterPro" id="IPR000515">
    <property type="entry name" value="MetI-like"/>
</dbReference>
<protein>
    <submittedName>
        <fullName evidence="9">Phosphonate/phosphate ABC transporter permease protein phnE2</fullName>
    </submittedName>
</protein>
<organism evidence="9 10">
    <name type="scientific">Sulfurospirillum halorespirans DSM 13726</name>
    <dbReference type="NCBI Taxonomy" id="1193502"/>
    <lineage>
        <taxon>Bacteria</taxon>
        <taxon>Pseudomonadati</taxon>
        <taxon>Campylobacterota</taxon>
        <taxon>Epsilonproteobacteria</taxon>
        <taxon>Campylobacterales</taxon>
        <taxon>Sulfurospirillaceae</taxon>
        <taxon>Sulfurospirillum</taxon>
    </lineage>
</organism>
<dbReference type="NCBIfam" id="TIGR01097">
    <property type="entry name" value="PhnE"/>
    <property type="match status" value="1"/>
</dbReference>
<gene>
    <name evidence="9" type="ORF">SHALO_2546</name>
</gene>
<evidence type="ECO:0000313" key="10">
    <source>
        <dbReference type="Proteomes" id="UP000094609"/>
    </source>
</evidence>
<dbReference type="PANTHER" id="PTHR30043:SF1">
    <property type="entry name" value="ABC TRANSPORT SYSTEM PERMEASE PROTEIN P69"/>
    <property type="match status" value="1"/>
</dbReference>
<comment type="similarity">
    <text evidence="7">Belongs to the binding-protein-dependent transport system permease family.</text>
</comment>
<evidence type="ECO:0000259" key="8">
    <source>
        <dbReference type="PROSITE" id="PS50928"/>
    </source>
</evidence>
<dbReference type="CDD" id="cd06261">
    <property type="entry name" value="TM_PBP2"/>
    <property type="match status" value="1"/>
</dbReference>
<evidence type="ECO:0000256" key="4">
    <source>
        <dbReference type="ARBA" id="ARBA00022692"/>
    </source>
</evidence>
<evidence type="ECO:0000256" key="7">
    <source>
        <dbReference type="RuleBase" id="RU363032"/>
    </source>
</evidence>
<dbReference type="InterPro" id="IPR005769">
    <property type="entry name" value="PhnE/PtxC"/>
</dbReference>
<proteinExistence type="inferred from homology"/>
<dbReference type="GO" id="GO:0015416">
    <property type="term" value="F:ABC-type phosphonate transporter activity"/>
    <property type="evidence" value="ECO:0007669"/>
    <property type="project" value="InterPro"/>
</dbReference>
<feature type="transmembrane region" description="Helical" evidence="7">
    <location>
        <begin position="20"/>
        <end position="40"/>
    </location>
</feature>
<keyword evidence="2 7" id="KW-0813">Transport</keyword>
<dbReference type="InterPro" id="IPR035906">
    <property type="entry name" value="MetI-like_sf"/>
</dbReference>
<evidence type="ECO:0000313" key="9">
    <source>
        <dbReference type="EMBL" id="AOO66305.1"/>
    </source>
</evidence>
<keyword evidence="3" id="KW-1003">Cell membrane</keyword>
<dbReference type="RefSeq" id="WP_069478852.1">
    <property type="nucleotide sequence ID" value="NZ_CP017111.1"/>
</dbReference>